<organism evidence="1 2">
    <name type="scientific">Hymenobacter saemangeumensis</name>
    <dbReference type="NCBI Taxonomy" id="1084522"/>
    <lineage>
        <taxon>Bacteria</taxon>
        <taxon>Pseudomonadati</taxon>
        <taxon>Bacteroidota</taxon>
        <taxon>Cytophagia</taxon>
        <taxon>Cytophagales</taxon>
        <taxon>Hymenobacteraceae</taxon>
        <taxon>Hymenobacter</taxon>
    </lineage>
</organism>
<name>A0ABP8IQX9_9BACT</name>
<gene>
    <name evidence="1" type="ORF">GCM10023185_38220</name>
</gene>
<dbReference type="Proteomes" id="UP001501153">
    <property type="component" value="Unassembled WGS sequence"/>
</dbReference>
<evidence type="ECO:0000313" key="2">
    <source>
        <dbReference type="Proteomes" id="UP001501153"/>
    </source>
</evidence>
<sequence length="65" mass="7358">MSAEPPSAAKSKSELATEFGVSVKTLMRWLTSWNKRLVDAFAEPIDVSGQVFTPRDTRRIREQFS</sequence>
<proteinExistence type="predicted"/>
<comment type="caution">
    <text evidence="1">The sequence shown here is derived from an EMBL/GenBank/DDBJ whole genome shotgun (WGS) entry which is preliminary data.</text>
</comment>
<evidence type="ECO:0000313" key="1">
    <source>
        <dbReference type="EMBL" id="GAA4366813.1"/>
    </source>
</evidence>
<keyword evidence="2" id="KW-1185">Reference proteome</keyword>
<protein>
    <recommendedName>
        <fullName evidence="3">Helix-turn-helix domain-containing protein</fullName>
    </recommendedName>
</protein>
<evidence type="ECO:0008006" key="3">
    <source>
        <dbReference type="Google" id="ProtNLM"/>
    </source>
</evidence>
<dbReference type="EMBL" id="BAABGZ010000076">
    <property type="protein sequence ID" value="GAA4366813.1"/>
    <property type="molecule type" value="Genomic_DNA"/>
</dbReference>
<reference evidence="2" key="1">
    <citation type="journal article" date="2019" name="Int. J. Syst. Evol. Microbiol.">
        <title>The Global Catalogue of Microorganisms (GCM) 10K type strain sequencing project: providing services to taxonomists for standard genome sequencing and annotation.</title>
        <authorList>
            <consortium name="The Broad Institute Genomics Platform"/>
            <consortium name="The Broad Institute Genome Sequencing Center for Infectious Disease"/>
            <person name="Wu L."/>
            <person name="Ma J."/>
        </authorList>
    </citation>
    <scope>NUCLEOTIDE SEQUENCE [LARGE SCALE GENOMIC DNA]</scope>
    <source>
        <strain evidence="2">JCM 17923</strain>
    </source>
</reference>
<accession>A0ABP8IQX9</accession>